<dbReference type="Gene3D" id="1.10.10.10">
    <property type="entry name" value="Winged helix-like DNA-binding domain superfamily/Winged helix DNA-binding domain"/>
    <property type="match status" value="1"/>
</dbReference>
<dbReference type="Pfam" id="PF01475">
    <property type="entry name" value="FUR"/>
    <property type="match status" value="1"/>
</dbReference>
<keyword evidence="1" id="KW-0479">Metal-binding</keyword>
<sequence>TAGALLKKKGLRCTDPRLRTLDIILAGDRPLSHAEIEQRLEPRLDRVTLYRVLGDLAESGLLRRITTGAATRYGVSGHAHAHFTCDACGITTCLETVPVPRPALPLRYVVDGIELNLSGLCPGCSKAHFSEEPEAEGK</sequence>
<feature type="binding site" evidence="1">
    <location>
        <position position="124"/>
    </location>
    <ligand>
        <name>Zn(2+)</name>
        <dbReference type="ChEBI" id="CHEBI:29105"/>
    </ligand>
</feature>
<dbReference type="SUPFAM" id="SSF46785">
    <property type="entry name" value="Winged helix' DNA-binding domain"/>
    <property type="match status" value="1"/>
</dbReference>
<comment type="caution">
    <text evidence="2">The sequence shown here is derived from an EMBL/GenBank/DDBJ whole genome shotgun (WGS) entry which is preliminary data.</text>
</comment>
<dbReference type="EMBL" id="MFAF01000119">
    <property type="protein sequence ID" value="OGD72493.1"/>
    <property type="molecule type" value="Genomic_DNA"/>
</dbReference>
<name>A0A1F5EYL3_9BACT</name>
<dbReference type="STRING" id="1817816.A2Y64_04705"/>
<feature type="binding site" evidence="1">
    <location>
        <position position="88"/>
    </location>
    <ligand>
        <name>Zn(2+)</name>
        <dbReference type="ChEBI" id="CHEBI:29105"/>
    </ligand>
</feature>
<dbReference type="InterPro" id="IPR002481">
    <property type="entry name" value="FUR"/>
</dbReference>
<dbReference type="InterPro" id="IPR036388">
    <property type="entry name" value="WH-like_DNA-bd_sf"/>
</dbReference>
<dbReference type="GO" id="GO:0045892">
    <property type="term" value="P:negative regulation of DNA-templated transcription"/>
    <property type="evidence" value="ECO:0007669"/>
    <property type="project" value="TreeGrafter"/>
</dbReference>
<dbReference type="GO" id="GO:0008270">
    <property type="term" value="F:zinc ion binding"/>
    <property type="evidence" value="ECO:0007669"/>
    <property type="project" value="TreeGrafter"/>
</dbReference>
<comment type="cofactor">
    <cofactor evidence="1">
        <name>Zn(2+)</name>
        <dbReference type="ChEBI" id="CHEBI:29105"/>
    </cofactor>
    <text evidence="1">Binds 1 zinc ion per subunit.</text>
</comment>
<feature type="binding site" evidence="1">
    <location>
        <position position="85"/>
    </location>
    <ligand>
        <name>Zn(2+)</name>
        <dbReference type="ChEBI" id="CHEBI:29105"/>
    </ligand>
</feature>
<dbReference type="AlphaFoldDB" id="A0A1F5EYL3"/>
<proteinExistence type="predicted"/>
<dbReference type="Proteomes" id="UP000177187">
    <property type="component" value="Unassembled WGS sequence"/>
</dbReference>
<dbReference type="GO" id="GO:0003700">
    <property type="term" value="F:DNA-binding transcription factor activity"/>
    <property type="evidence" value="ECO:0007669"/>
    <property type="project" value="InterPro"/>
</dbReference>
<evidence type="ECO:0000256" key="1">
    <source>
        <dbReference type="PIRSR" id="PIRSR602481-1"/>
    </source>
</evidence>
<evidence type="ECO:0008006" key="4">
    <source>
        <dbReference type="Google" id="ProtNLM"/>
    </source>
</evidence>
<dbReference type="GO" id="GO:1900376">
    <property type="term" value="P:regulation of secondary metabolite biosynthetic process"/>
    <property type="evidence" value="ECO:0007669"/>
    <property type="project" value="TreeGrafter"/>
</dbReference>
<feature type="non-terminal residue" evidence="2">
    <location>
        <position position="1"/>
    </location>
</feature>
<dbReference type="PANTHER" id="PTHR33202:SF7">
    <property type="entry name" value="FERRIC UPTAKE REGULATION PROTEIN"/>
    <property type="match status" value="1"/>
</dbReference>
<organism evidence="2 3">
    <name type="scientific">Candidatus Coatesbacteria bacterium RBG_13_66_14</name>
    <dbReference type="NCBI Taxonomy" id="1817816"/>
    <lineage>
        <taxon>Bacteria</taxon>
        <taxon>Candidatus Coatesiibacteriota</taxon>
    </lineage>
</organism>
<gene>
    <name evidence="2" type="ORF">A2Y64_04705</name>
</gene>
<dbReference type="GO" id="GO:0000976">
    <property type="term" value="F:transcription cis-regulatory region binding"/>
    <property type="evidence" value="ECO:0007669"/>
    <property type="project" value="TreeGrafter"/>
</dbReference>
<dbReference type="InterPro" id="IPR036390">
    <property type="entry name" value="WH_DNA-bd_sf"/>
</dbReference>
<accession>A0A1F5EYL3</accession>
<evidence type="ECO:0000313" key="2">
    <source>
        <dbReference type="EMBL" id="OGD72493.1"/>
    </source>
</evidence>
<keyword evidence="1" id="KW-0862">Zinc</keyword>
<protein>
    <recommendedName>
        <fullName evidence="4">Transcriptional repressor</fullName>
    </recommendedName>
</protein>
<reference evidence="2 3" key="1">
    <citation type="journal article" date="2016" name="Nat. Commun.">
        <title>Thousands of microbial genomes shed light on interconnected biogeochemical processes in an aquifer system.</title>
        <authorList>
            <person name="Anantharaman K."/>
            <person name="Brown C.T."/>
            <person name="Hug L.A."/>
            <person name="Sharon I."/>
            <person name="Castelle C.J."/>
            <person name="Probst A.J."/>
            <person name="Thomas B.C."/>
            <person name="Singh A."/>
            <person name="Wilkins M.J."/>
            <person name="Karaoz U."/>
            <person name="Brodie E.L."/>
            <person name="Williams K.H."/>
            <person name="Hubbard S.S."/>
            <person name="Banfield J.F."/>
        </authorList>
    </citation>
    <scope>NUCLEOTIDE SEQUENCE [LARGE SCALE GENOMIC DNA]</scope>
</reference>
<feature type="binding site" evidence="1">
    <location>
        <position position="121"/>
    </location>
    <ligand>
        <name>Zn(2+)</name>
        <dbReference type="ChEBI" id="CHEBI:29105"/>
    </ligand>
</feature>
<dbReference type="PANTHER" id="PTHR33202">
    <property type="entry name" value="ZINC UPTAKE REGULATION PROTEIN"/>
    <property type="match status" value="1"/>
</dbReference>
<evidence type="ECO:0000313" key="3">
    <source>
        <dbReference type="Proteomes" id="UP000177187"/>
    </source>
</evidence>